<organism evidence="6 7">
    <name type="scientific">Paramuricea clavata</name>
    <name type="common">Red gorgonian</name>
    <name type="synonym">Violescent sea-whip</name>
    <dbReference type="NCBI Taxonomy" id="317549"/>
    <lineage>
        <taxon>Eukaryota</taxon>
        <taxon>Metazoa</taxon>
        <taxon>Cnidaria</taxon>
        <taxon>Anthozoa</taxon>
        <taxon>Octocorallia</taxon>
        <taxon>Malacalcyonacea</taxon>
        <taxon>Plexauridae</taxon>
        <taxon>Paramuricea</taxon>
    </lineage>
</organism>
<dbReference type="GO" id="GO:0004672">
    <property type="term" value="F:protein kinase activity"/>
    <property type="evidence" value="ECO:0007669"/>
    <property type="project" value="InterPro"/>
</dbReference>
<evidence type="ECO:0000256" key="4">
    <source>
        <dbReference type="SAM" id="MobiDB-lite"/>
    </source>
</evidence>
<dbReference type="OrthoDB" id="1034557at2759"/>
<keyword evidence="3" id="KW-0597">Phosphoprotein</keyword>
<dbReference type="FunFam" id="3.30.200.20:FF:000098">
    <property type="entry name" value="Nuclear receptor-binding protein 1"/>
    <property type="match status" value="1"/>
</dbReference>
<dbReference type="PANTHER" id="PTHR13902">
    <property type="entry name" value="SERINE/THREONINE-PROTEIN KINASE WNK WITH NO LYSINE -RELATED"/>
    <property type="match status" value="1"/>
</dbReference>
<dbReference type="InterPro" id="IPR001245">
    <property type="entry name" value="Ser-Thr/Tyr_kinase_cat_dom"/>
</dbReference>
<feature type="compositionally biased region" description="Acidic residues" evidence="4">
    <location>
        <begin position="20"/>
        <end position="31"/>
    </location>
</feature>
<dbReference type="InterPro" id="IPR050588">
    <property type="entry name" value="WNK_Ser-Thr_kinase"/>
</dbReference>
<keyword evidence="7" id="KW-1185">Reference proteome</keyword>
<evidence type="ECO:0000313" key="6">
    <source>
        <dbReference type="EMBL" id="CAB4044842.1"/>
    </source>
</evidence>
<proteinExistence type="predicted"/>
<keyword evidence="6" id="KW-0675">Receptor</keyword>
<feature type="non-terminal residue" evidence="6">
    <location>
        <position position="153"/>
    </location>
</feature>
<reference evidence="6" key="1">
    <citation type="submission" date="2020-04" db="EMBL/GenBank/DDBJ databases">
        <authorList>
            <person name="Alioto T."/>
            <person name="Alioto T."/>
            <person name="Gomez Garrido J."/>
        </authorList>
    </citation>
    <scope>NUCLEOTIDE SEQUENCE</scope>
    <source>
        <strain evidence="6">A484AB</strain>
    </source>
</reference>
<gene>
    <name evidence="6" type="ORF">PACLA_8A088168</name>
</gene>
<dbReference type="Proteomes" id="UP001152795">
    <property type="component" value="Unassembled WGS sequence"/>
</dbReference>
<evidence type="ECO:0000256" key="2">
    <source>
        <dbReference type="ARBA" id="ARBA00022490"/>
    </source>
</evidence>
<dbReference type="AlphaFoldDB" id="A0A6S7LU79"/>
<evidence type="ECO:0000313" key="7">
    <source>
        <dbReference type="Proteomes" id="UP001152795"/>
    </source>
</evidence>
<comment type="caution">
    <text evidence="6">The sequence shown here is derived from an EMBL/GenBank/DDBJ whole genome shotgun (WGS) entry which is preliminary data.</text>
</comment>
<dbReference type="Pfam" id="PF07714">
    <property type="entry name" value="PK_Tyr_Ser-Thr"/>
    <property type="match status" value="1"/>
</dbReference>
<feature type="compositionally biased region" description="Polar residues" evidence="4">
    <location>
        <begin position="1"/>
        <end position="19"/>
    </location>
</feature>
<dbReference type="Gene3D" id="3.30.200.20">
    <property type="entry name" value="Phosphorylase Kinase, domain 1"/>
    <property type="match status" value="1"/>
</dbReference>
<dbReference type="InterPro" id="IPR011009">
    <property type="entry name" value="Kinase-like_dom_sf"/>
</dbReference>
<accession>A0A6S7LU79</accession>
<name>A0A6S7LU79_PARCT</name>
<comment type="subcellular location">
    <subcellularLocation>
        <location evidence="1">Cytoplasm</location>
    </subcellularLocation>
</comment>
<dbReference type="EMBL" id="CACRXK020036508">
    <property type="protein sequence ID" value="CAB4044842.1"/>
    <property type="molecule type" value="Genomic_DNA"/>
</dbReference>
<protein>
    <submittedName>
        <fullName evidence="6">Nuclear receptor-binding</fullName>
    </submittedName>
</protein>
<feature type="domain" description="Serine-threonine/tyrosine-protein kinase catalytic" evidence="5">
    <location>
        <begin position="82"/>
        <end position="146"/>
    </location>
</feature>
<evidence type="ECO:0000259" key="5">
    <source>
        <dbReference type="Pfam" id="PF07714"/>
    </source>
</evidence>
<keyword evidence="2" id="KW-0963">Cytoplasm</keyword>
<feature type="region of interest" description="Disordered" evidence="4">
    <location>
        <begin position="1"/>
        <end position="31"/>
    </location>
</feature>
<sequence>MASVQPVNETTKPVASSTDSGDESDVSDAYDDVIEISPCKRWEKRRIEVTQRDVPGIDKAFLAMDTEEGVEVVWNEVQFSQRKSYKAQEATIKTIFQNLTKLKHPNIVKFHRFWNDMQGDKARLVFISEYMTSGSLKKFLKKTRTNNKTISAK</sequence>
<dbReference type="SUPFAM" id="SSF56112">
    <property type="entry name" value="Protein kinase-like (PK-like)"/>
    <property type="match status" value="1"/>
</dbReference>
<dbReference type="GO" id="GO:0005737">
    <property type="term" value="C:cytoplasm"/>
    <property type="evidence" value="ECO:0007669"/>
    <property type="project" value="UniProtKB-SubCell"/>
</dbReference>
<evidence type="ECO:0000256" key="3">
    <source>
        <dbReference type="ARBA" id="ARBA00022553"/>
    </source>
</evidence>
<evidence type="ECO:0000256" key="1">
    <source>
        <dbReference type="ARBA" id="ARBA00004496"/>
    </source>
</evidence>